<proteinExistence type="predicted"/>
<sequence length="68" mass="7604">MEKRIVCHPIHFFSNSHATLILFARSLSVEEIVPGDYDKLDPPQITKGESILPVNVSVHLCDTDTLSK</sequence>
<evidence type="ECO:0000313" key="2">
    <source>
        <dbReference type="Proteomes" id="UP000887116"/>
    </source>
</evidence>
<protein>
    <submittedName>
        <fullName evidence="1">Uncharacterized protein</fullName>
    </submittedName>
</protein>
<comment type="caution">
    <text evidence="1">The sequence shown here is derived from an EMBL/GenBank/DDBJ whole genome shotgun (WGS) entry which is preliminary data.</text>
</comment>
<name>A0A8X6KWU0_TRICU</name>
<gene>
    <name evidence="1" type="ORF">TNCT_458431</name>
</gene>
<reference evidence="1" key="1">
    <citation type="submission" date="2020-07" db="EMBL/GenBank/DDBJ databases">
        <title>Multicomponent nature underlies the extraordinary mechanical properties of spider dragline silk.</title>
        <authorList>
            <person name="Kono N."/>
            <person name="Nakamura H."/>
            <person name="Mori M."/>
            <person name="Yoshida Y."/>
            <person name="Ohtoshi R."/>
            <person name="Malay A.D."/>
            <person name="Moran D.A.P."/>
            <person name="Tomita M."/>
            <person name="Numata K."/>
            <person name="Arakawa K."/>
        </authorList>
    </citation>
    <scope>NUCLEOTIDE SEQUENCE</scope>
</reference>
<dbReference type="Proteomes" id="UP000887116">
    <property type="component" value="Unassembled WGS sequence"/>
</dbReference>
<accession>A0A8X6KWU0</accession>
<organism evidence="1 2">
    <name type="scientific">Trichonephila clavata</name>
    <name type="common">Joro spider</name>
    <name type="synonym">Nephila clavata</name>
    <dbReference type="NCBI Taxonomy" id="2740835"/>
    <lineage>
        <taxon>Eukaryota</taxon>
        <taxon>Metazoa</taxon>
        <taxon>Ecdysozoa</taxon>
        <taxon>Arthropoda</taxon>
        <taxon>Chelicerata</taxon>
        <taxon>Arachnida</taxon>
        <taxon>Araneae</taxon>
        <taxon>Araneomorphae</taxon>
        <taxon>Entelegynae</taxon>
        <taxon>Araneoidea</taxon>
        <taxon>Nephilidae</taxon>
        <taxon>Trichonephila</taxon>
    </lineage>
</organism>
<dbReference type="EMBL" id="BMAO01033101">
    <property type="protein sequence ID" value="GFQ87031.1"/>
    <property type="molecule type" value="Genomic_DNA"/>
</dbReference>
<keyword evidence="2" id="KW-1185">Reference proteome</keyword>
<evidence type="ECO:0000313" key="1">
    <source>
        <dbReference type="EMBL" id="GFQ87031.1"/>
    </source>
</evidence>
<dbReference type="AlphaFoldDB" id="A0A8X6KWU0"/>